<dbReference type="FunFam" id="3.30.230.10:FF:000006">
    <property type="entry name" value="Translation elongation factor 2"/>
    <property type="match status" value="1"/>
</dbReference>
<evidence type="ECO:0000256" key="1">
    <source>
        <dbReference type="ARBA" id="ARBA00004496"/>
    </source>
</evidence>
<dbReference type="GO" id="GO:0005829">
    <property type="term" value="C:cytosol"/>
    <property type="evidence" value="ECO:0007669"/>
    <property type="project" value="TreeGrafter"/>
</dbReference>
<dbReference type="AlphaFoldDB" id="A0A8J8NXW0"/>
<evidence type="ECO:0000256" key="4">
    <source>
        <dbReference type="ARBA" id="ARBA00022768"/>
    </source>
</evidence>
<dbReference type="PROSITE" id="PS00301">
    <property type="entry name" value="G_TR_1"/>
    <property type="match status" value="1"/>
</dbReference>
<dbReference type="NCBIfam" id="TIGR00231">
    <property type="entry name" value="small_GTP"/>
    <property type="match status" value="1"/>
</dbReference>
<reference evidence="8" key="1">
    <citation type="submission" date="2019-06" db="EMBL/GenBank/DDBJ databases">
        <authorList>
            <person name="Zheng W."/>
        </authorList>
    </citation>
    <scope>NUCLEOTIDE SEQUENCE</scope>
    <source>
        <strain evidence="8">QDHG01</strain>
    </source>
</reference>
<dbReference type="PRINTS" id="PR00315">
    <property type="entry name" value="ELONGATNFCT"/>
</dbReference>
<dbReference type="PROSITE" id="PS51722">
    <property type="entry name" value="G_TR_2"/>
    <property type="match status" value="1"/>
</dbReference>
<dbReference type="SMART" id="SM00838">
    <property type="entry name" value="EFG_C"/>
    <property type="match status" value="1"/>
</dbReference>
<proteinExistence type="predicted"/>
<evidence type="ECO:0000259" key="7">
    <source>
        <dbReference type="PROSITE" id="PS51722"/>
    </source>
</evidence>
<dbReference type="FunFam" id="2.40.30.10:FF:000010">
    <property type="entry name" value="Translation elongation factor 2"/>
    <property type="match status" value="1"/>
</dbReference>
<dbReference type="Pfam" id="PF00679">
    <property type="entry name" value="EFG_C"/>
    <property type="match status" value="1"/>
</dbReference>
<dbReference type="Gene3D" id="3.30.70.240">
    <property type="match status" value="1"/>
</dbReference>
<evidence type="ECO:0000256" key="6">
    <source>
        <dbReference type="ARBA" id="ARBA00023134"/>
    </source>
</evidence>
<dbReference type="GO" id="GO:0003746">
    <property type="term" value="F:translation elongation factor activity"/>
    <property type="evidence" value="ECO:0007669"/>
    <property type="project" value="UniProtKB-KW"/>
</dbReference>
<evidence type="ECO:0000313" key="8">
    <source>
        <dbReference type="EMBL" id="TNV84112.1"/>
    </source>
</evidence>
<dbReference type="PANTHER" id="PTHR42908:SF10">
    <property type="entry name" value="EUKARYOTIC TRANSLATION ELONGATION FACTOR 2"/>
    <property type="match status" value="1"/>
</dbReference>
<dbReference type="InterPro" id="IPR027417">
    <property type="entry name" value="P-loop_NTPase"/>
</dbReference>
<dbReference type="GO" id="GO:1990904">
    <property type="term" value="C:ribonucleoprotein complex"/>
    <property type="evidence" value="ECO:0007669"/>
    <property type="project" value="TreeGrafter"/>
</dbReference>
<name>A0A8J8NXW0_HALGN</name>
<evidence type="ECO:0000256" key="5">
    <source>
        <dbReference type="ARBA" id="ARBA00022917"/>
    </source>
</evidence>
<keyword evidence="3" id="KW-0547">Nucleotide-binding</keyword>
<dbReference type="SUPFAM" id="SSF54980">
    <property type="entry name" value="EF-G C-terminal domain-like"/>
    <property type="match status" value="2"/>
</dbReference>
<comment type="caution">
    <text evidence="8">The sequence shown here is derived from an EMBL/GenBank/DDBJ whole genome shotgun (WGS) entry which is preliminary data.</text>
</comment>
<keyword evidence="2" id="KW-0963">Cytoplasm</keyword>
<keyword evidence="4" id="KW-0251">Elongation factor</keyword>
<dbReference type="Gene3D" id="2.40.30.10">
    <property type="entry name" value="Translation factors"/>
    <property type="match status" value="1"/>
</dbReference>
<dbReference type="FunFam" id="3.40.50.300:FF:000058">
    <property type="entry name" value="Translation elongation factor 2"/>
    <property type="match status" value="1"/>
</dbReference>
<dbReference type="CDD" id="cd16268">
    <property type="entry name" value="EF2_II"/>
    <property type="match status" value="1"/>
</dbReference>
<dbReference type="CDD" id="cd04096">
    <property type="entry name" value="eEF2_snRNP_like_C"/>
    <property type="match status" value="1"/>
</dbReference>
<dbReference type="InterPro" id="IPR020568">
    <property type="entry name" value="Ribosomal_Su5_D2-typ_SF"/>
</dbReference>
<gene>
    <name evidence="8" type="ORF">FGO68_gene14240</name>
</gene>
<dbReference type="InterPro" id="IPR014721">
    <property type="entry name" value="Ribsml_uS5_D2-typ_fold_subgr"/>
</dbReference>
<dbReference type="CDD" id="cd01681">
    <property type="entry name" value="aeEF2_snRNP_like_IV"/>
    <property type="match status" value="1"/>
</dbReference>
<protein>
    <recommendedName>
        <fullName evidence="7">Tr-type G domain-containing protein</fullName>
    </recommendedName>
</protein>
<dbReference type="Proteomes" id="UP000785679">
    <property type="component" value="Unassembled WGS sequence"/>
</dbReference>
<dbReference type="SUPFAM" id="SSF52540">
    <property type="entry name" value="P-loop containing nucleoside triphosphate hydrolases"/>
    <property type="match status" value="1"/>
</dbReference>
<dbReference type="Gene3D" id="3.30.70.870">
    <property type="entry name" value="Elongation Factor G (Translational Gtpase), domain 3"/>
    <property type="match status" value="1"/>
</dbReference>
<dbReference type="SUPFAM" id="SSF54211">
    <property type="entry name" value="Ribosomal protein S5 domain 2-like"/>
    <property type="match status" value="1"/>
</dbReference>
<dbReference type="Pfam" id="PF03764">
    <property type="entry name" value="EFG_IV"/>
    <property type="match status" value="1"/>
</dbReference>
<evidence type="ECO:0000256" key="3">
    <source>
        <dbReference type="ARBA" id="ARBA00022741"/>
    </source>
</evidence>
<dbReference type="GO" id="GO:0043022">
    <property type="term" value="F:ribosome binding"/>
    <property type="evidence" value="ECO:0007669"/>
    <property type="project" value="TreeGrafter"/>
</dbReference>
<dbReference type="InterPro" id="IPR000795">
    <property type="entry name" value="T_Tr_GTP-bd_dom"/>
</dbReference>
<organism evidence="8 9">
    <name type="scientific">Halteria grandinella</name>
    <dbReference type="NCBI Taxonomy" id="5974"/>
    <lineage>
        <taxon>Eukaryota</taxon>
        <taxon>Sar</taxon>
        <taxon>Alveolata</taxon>
        <taxon>Ciliophora</taxon>
        <taxon>Intramacronucleata</taxon>
        <taxon>Spirotrichea</taxon>
        <taxon>Stichotrichia</taxon>
        <taxon>Sporadotrichida</taxon>
        <taxon>Halteriidae</taxon>
        <taxon>Halteria</taxon>
    </lineage>
</organism>
<keyword evidence="5" id="KW-0648">Protein biosynthesis</keyword>
<dbReference type="Pfam" id="PF14492">
    <property type="entry name" value="EFG_III"/>
    <property type="match status" value="1"/>
</dbReference>
<dbReference type="InterPro" id="IPR041095">
    <property type="entry name" value="EFG_II"/>
</dbReference>
<evidence type="ECO:0000256" key="2">
    <source>
        <dbReference type="ARBA" id="ARBA00022490"/>
    </source>
</evidence>
<dbReference type="Gene3D" id="3.30.230.10">
    <property type="match status" value="1"/>
</dbReference>
<dbReference type="GO" id="GO:0003924">
    <property type="term" value="F:GTPase activity"/>
    <property type="evidence" value="ECO:0007669"/>
    <property type="project" value="InterPro"/>
</dbReference>
<accession>A0A8J8NXW0</accession>
<dbReference type="InterPro" id="IPR009000">
    <property type="entry name" value="Transl_B-barrel_sf"/>
</dbReference>
<dbReference type="GO" id="GO:0005525">
    <property type="term" value="F:GTP binding"/>
    <property type="evidence" value="ECO:0007669"/>
    <property type="project" value="UniProtKB-KW"/>
</dbReference>
<dbReference type="InterPro" id="IPR005517">
    <property type="entry name" value="Transl_elong_EFG/EF2_IV"/>
</dbReference>
<dbReference type="InterPro" id="IPR000640">
    <property type="entry name" value="EFG_V-like"/>
</dbReference>
<dbReference type="InterPro" id="IPR005225">
    <property type="entry name" value="Small_GTP-bd"/>
</dbReference>
<feature type="domain" description="Tr-type G" evidence="7">
    <location>
        <begin position="17"/>
        <end position="253"/>
    </location>
</feature>
<dbReference type="CDD" id="cd16261">
    <property type="entry name" value="EF2_snRNP_III"/>
    <property type="match status" value="1"/>
</dbReference>
<dbReference type="FunFam" id="3.30.70.870:FF:000002">
    <property type="entry name" value="Translation elongation factor 2"/>
    <property type="match status" value="1"/>
</dbReference>
<evidence type="ECO:0000313" key="9">
    <source>
        <dbReference type="Proteomes" id="UP000785679"/>
    </source>
</evidence>
<dbReference type="Pfam" id="PF03144">
    <property type="entry name" value="GTP_EFTU_D2"/>
    <property type="match status" value="1"/>
</dbReference>
<dbReference type="PANTHER" id="PTHR42908">
    <property type="entry name" value="TRANSLATION ELONGATION FACTOR-RELATED"/>
    <property type="match status" value="1"/>
</dbReference>
<dbReference type="SMART" id="SM00889">
    <property type="entry name" value="EFG_IV"/>
    <property type="match status" value="1"/>
</dbReference>
<dbReference type="InterPro" id="IPR004161">
    <property type="entry name" value="EFTu-like_2"/>
</dbReference>
<dbReference type="CDD" id="cd01885">
    <property type="entry name" value="EF2"/>
    <property type="match status" value="1"/>
</dbReference>
<comment type="subcellular location">
    <subcellularLocation>
        <location evidence="1">Cytoplasm</location>
    </subcellularLocation>
</comment>
<dbReference type="Pfam" id="PF00009">
    <property type="entry name" value="GTP_EFTU"/>
    <property type="match status" value="1"/>
</dbReference>
<keyword evidence="9" id="KW-1185">Reference proteome</keyword>
<keyword evidence="6" id="KW-0342">GTP-binding</keyword>
<dbReference type="OrthoDB" id="287188at2759"/>
<sequence>MPNFSVDQLREAMYKPNNIRNMSVIAHVDHGKSTLTDSLIAKAGIISQDAAGNVRATDTREDEKERGITIKSTGVSLYYEYEHDVVDAQKNADGTKEKGYLINLIDSPGHVDFSSEVTAALRVTDGALVVVDYVEGVCVQTETVLRQALGEKIKPVLFVNKIDRGILELQVEGENMYQQFQRVIENANVIISTYEADDMGESQQVDPVNGTVAFGSALFGWAFSLTKFARIYSQKFKIDLHKMMQKLWGDNYYDANAKRWRGEDTEDGKQLKRGFVQFIMEPVIRLCKNCMEGNNEAVDKMLVTLDIHLNHEERQLVGKAKMKSVFQKWINAADALIEMIILKLPSPVKAQKYRAAYLYEGPIDDICGQSIKNCDSKGPLMVFISKLVPTPDKSRFYAFGRVFSGTVATGQKVRIMGPNYKQGTKTDLTVASIQRTVIMMCGKTEPVPDVPCGNTVALVGVDKFIMKQGTITDSEEAHSIRVMRYSVSPVVRVAVEPKHAADLPKLVEGLKKLSQSDNMVVCITEATGEHIIAGCGELHIEICFNDLQNQYAQCELKKSDPVVTYKETVNELSKQMCLSKSQNKHNRIFMQAEPLGEDLTNDIEADIISSKMDGKERVRLLTEKHEWDKNEALKIWCFGPDTSGANMLIEKTSAVQYLNEIKDSMEAAFQWATKEGAMTDENMRGIKFNIMDATLHADAIHRGGGQIIPTARRVYYGSQLTAAPRFVEPVFLCEIQTPDDAMGGIYQTLTQRRGIVIGQEPVAGTPLLIVKAYLPVAESFGFTQALRAATSGRAFPQCVFDHWEQVPGDPFEPTSKAGVLVATIRKRKGLKVGIPELDNFIDKL</sequence>
<dbReference type="SUPFAM" id="SSF50447">
    <property type="entry name" value="Translation proteins"/>
    <property type="match status" value="1"/>
</dbReference>
<dbReference type="InterPro" id="IPR035647">
    <property type="entry name" value="EFG_III/V"/>
</dbReference>
<dbReference type="FunFam" id="3.30.70.240:FF:000003">
    <property type="entry name" value="Translation elongation factor 2"/>
    <property type="match status" value="1"/>
</dbReference>
<dbReference type="EMBL" id="RRYP01003127">
    <property type="protein sequence ID" value="TNV84112.1"/>
    <property type="molecule type" value="Genomic_DNA"/>
</dbReference>
<dbReference type="InterPro" id="IPR031157">
    <property type="entry name" value="G_TR_CS"/>
</dbReference>
<dbReference type="Gene3D" id="3.40.50.300">
    <property type="entry name" value="P-loop containing nucleotide triphosphate hydrolases"/>
    <property type="match status" value="1"/>
</dbReference>